<sequence>MTTTGPYGIEERERPTEVTWAWAAMVAQVALAVLGSVAALFMGDTLRDYFREIRPRATAAEIDQAVDSAFLSAVFFGVLFAVGWLWLAARVRRGTPWARTVTLVFAGIGILFGLLRLATDQPALVRVSDVAGLLLDVAIVVLLFRLRAQAFFRRDTRYRAPSRRRPVS</sequence>
<keyword evidence="1" id="KW-0472">Membrane</keyword>
<name>A0A6J4J3I6_9ACTN</name>
<protein>
    <submittedName>
        <fullName evidence="2">Uncharacterized protein</fullName>
    </submittedName>
</protein>
<evidence type="ECO:0000256" key="1">
    <source>
        <dbReference type="SAM" id="Phobius"/>
    </source>
</evidence>
<keyword evidence="1" id="KW-1133">Transmembrane helix</keyword>
<dbReference type="AlphaFoldDB" id="A0A6J4J3I6"/>
<feature type="transmembrane region" description="Helical" evidence="1">
    <location>
        <begin position="101"/>
        <end position="118"/>
    </location>
</feature>
<evidence type="ECO:0000313" key="2">
    <source>
        <dbReference type="EMBL" id="CAA9269370.1"/>
    </source>
</evidence>
<dbReference type="EMBL" id="CADCTP010000257">
    <property type="protein sequence ID" value="CAA9269370.1"/>
    <property type="molecule type" value="Genomic_DNA"/>
</dbReference>
<accession>A0A6J4J3I6</accession>
<reference evidence="2" key="1">
    <citation type="submission" date="2020-02" db="EMBL/GenBank/DDBJ databases">
        <authorList>
            <person name="Meier V. D."/>
        </authorList>
    </citation>
    <scope>NUCLEOTIDE SEQUENCE</scope>
    <source>
        <strain evidence="2">AVDCRST_MAG41</strain>
    </source>
</reference>
<gene>
    <name evidence="2" type="ORF">AVDCRST_MAG41-2867</name>
</gene>
<feature type="transmembrane region" description="Helical" evidence="1">
    <location>
        <begin position="20"/>
        <end position="42"/>
    </location>
</feature>
<keyword evidence="1" id="KW-0812">Transmembrane</keyword>
<feature type="transmembrane region" description="Helical" evidence="1">
    <location>
        <begin position="69"/>
        <end position="89"/>
    </location>
</feature>
<feature type="transmembrane region" description="Helical" evidence="1">
    <location>
        <begin position="130"/>
        <end position="148"/>
    </location>
</feature>
<organism evidence="2">
    <name type="scientific">uncultured Mycobacteriales bacterium</name>
    <dbReference type="NCBI Taxonomy" id="581187"/>
    <lineage>
        <taxon>Bacteria</taxon>
        <taxon>Bacillati</taxon>
        <taxon>Actinomycetota</taxon>
        <taxon>Actinomycetes</taxon>
        <taxon>Mycobacteriales</taxon>
        <taxon>environmental samples</taxon>
    </lineage>
</organism>
<proteinExistence type="predicted"/>